<dbReference type="EC" id="3.2.1.23" evidence="3"/>
<dbReference type="SUPFAM" id="SSF51445">
    <property type="entry name" value="(Trans)glycosidases"/>
    <property type="match status" value="1"/>
</dbReference>
<dbReference type="Pfam" id="PF08532">
    <property type="entry name" value="Glyco_hydro_42M"/>
    <property type="match status" value="1"/>
</dbReference>
<evidence type="ECO:0000313" key="10">
    <source>
        <dbReference type="EMBL" id="PYF71494.1"/>
    </source>
</evidence>
<dbReference type="GO" id="GO:0009341">
    <property type="term" value="C:beta-galactosidase complex"/>
    <property type="evidence" value="ECO:0007669"/>
    <property type="project" value="InterPro"/>
</dbReference>
<keyword evidence="6" id="KW-0862">Zinc</keyword>
<comment type="catalytic activity">
    <reaction evidence="1">
        <text>Hydrolysis of terminal non-reducing beta-D-galactose residues in beta-D-galactosides.</text>
        <dbReference type="EC" id="3.2.1.23"/>
    </reaction>
</comment>
<organism evidence="10 11">
    <name type="scientific">Pedobacter nutrimenti</name>
    <dbReference type="NCBI Taxonomy" id="1241337"/>
    <lineage>
        <taxon>Bacteria</taxon>
        <taxon>Pseudomonadati</taxon>
        <taxon>Bacteroidota</taxon>
        <taxon>Sphingobacteriia</taxon>
        <taxon>Sphingobacteriales</taxon>
        <taxon>Sphingobacteriaceae</taxon>
        <taxon>Pedobacter</taxon>
    </lineage>
</organism>
<dbReference type="CDD" id="cd03143">
    <property type="entry name" value="A4_beta-galactosidase_middle_domain"/>
    <property type="match status" value="1"/>
</dbReference>
<dbReference type="GO" id="GO:0004565">
    <property type="term" value="F:beta-galactosidase activity"/>
    <property type="evidence" value="ECO:0007669"/>
    <property type="project" value="UniProtKB-EC"/>
</dbReference>
<keyword evidence="7" id="KW-0326">Glycosidase</keyword>
<dbReference type="EMBL" id="QKLU01000007">
    <property type="protein sequence ID" value="PYF71494.1"/>
    <property type="molecule type" value="Genomic_DNA"/>
</dbReference>
<dbReference type="InterPro" id="IPR013738">
    <property type="entry name" value="Beta_galactosidase_Trimer"/>
</dbReference>
<evidence type="ECO:0000256" key="1">
    <source>
        <dbReference type="ARBA" id="ARBA00001412"/>
    </source>
</evidence>
<dbReference type="InterPro" id="IPR017853">
    <property type="entry name" value="GH"/>
</dbReference>
<dbReference type="Pfam" id="PF02449">
    <property type="entry name" value="Glyco_hydro_42"/>
    <property type="match status" value="1"/>
</dbReference>
<accession>A0A318U989</accession>
<dbReference type="InterPro" id="IPR013529">
    <property type="entry name" value="Glyco_hydro_42_N"/>
</dbReference>
<evidence type="ECO:0000256" key="6">
    <source>
        <dbReference type="ARBA" id="ARBA00022833"/>
    </source>
</evidence>
<evidence type="ECO:0000256" key="7">
    <source>
        <dbReference type="ARBA" id="ARBA00023295"/>
    </source>
</evidence>
<protein>
    <recommendedName>
        <fullName evidence="3">beta-galactosidase</fullName>
        <ecNumber evidence="3">3.2.1.23</ecNumber>
    </recommendedName>
</protein>
<name>A0A318U989_9SPHI</name>
<proteinExistence type="inferred from homology"/>
<gene>
    <name evidence="10" type="ORF">B0O44_107109</name>
</gene>
<dbReference type="Gene3D" id="3.40.50.880">
    <property type="match status" value="1"/>
</dbReference>
<keyword evidence="4" id="KW-0479">Metal-binding</keyword>
<dbReference type="GO" id="GO:0046872">
    <property type="term" value="F:metal ion binding"/>
    <property type="evidence" value="ECO:0007669"/>
    <property type="project" value="UniProtKB-KW"/>
</dbReference>
<evidence type="ECO:0000256" key="2">
    <source>
        <dbReference type="ARBA" id="ARBA00005940"/>
    </source>
</evidence>
<evidence type="ECO:0000259" key="9">
    <source>
        <dbReference type="Pfam" id="PF08532"/>
    </source>
</evidence>
<evidence type="ECO:0000256" key="3">
    <source>
        <dbReference type="ARBA" id="ARBA00012756"/>
    </source>
</evidence>
<evidence type="ECO:0000256" key="4">
    <source>
        <dbReference type="ARBA" id="ARBA00022723"/>
    </source>
</evidence>
<dbReference type="Proteomes" id="UP000248198">
    <property type="component" value="Unassembled WGS sequence"/>
</dbReference>
<evidence type="ECO:0000313" key="11">
    <source>
        <dbReference type="Proteomes" id="UP000248198"/>
    </source>
</evidence>
<reference evidence="10 11" key="1">
    <citation type="submission" date="2018-06" db="EMBL/GenBank/DDBJ databases">
        <title>Genomic Encyclopedia of Archaeal and Bacterial Type Strains, Phase II (KMG-II): from individual species to whole genera.</title>
        <authorList>
            <person name="Goeker M."/>
        </authorList>
    </citation>
    <scope>NUCLEOTIDE SEQUENCE [LARGE SCALE GENOMIC DNA]</scope>
    <source>
        <strain evidence="10 11">DSM 27372</strain>
    </source>
</reference>
<dbReference type="OrthoDB" id="9800974at2"/>
<comment type="caution">
    <text evidence="10">The sequence shown here is derived from an EMBL/GenBank/DDBJ whole genome shotgun (WGS) entry which is preliminary data.</text>
</comment>
<comment type="similarity">
    <text evidence="2">Belongs to the glycosyl hydrolase 42 family.</text>
</comment>
<evidence type="ECO:0000259" key="8">
    <source>
        <dbReference type="Pfam" id="PF02449"/>
    </source>
</evidence>
<dbReference type="InterPro" id="IPR029062">
    <property type="entry name" value="Class_I_gatase-like"/>
</dbReference>
<keyword evidence="11" id="KW-1185">Reference proteome</keyword>
<dbReference type="Gene3D" id="3.20.20.80">
    <property type="entry name" value="Glycosidases"/>
    <property type="match status" value="2"/>
</dbReference>
<feature type="domain" description="Glycoside hydrolase family 42 N-terminal" evidence="8">
    <location>
        <begin position="182"/>
        <end position="347"/>
    </location>
</feature>
<dbReference type="GO" id="GO:0005975">
    <property type="term" value="P:carbohydrate metabolic process"/>
    <property type="evidence" value="ECO:0007669"/>
    <property type="project" value="InterPro"/>
</dbReference>
<feature type="domain" description="Beta-galactosidase trimerisation" evidence="9">
    <location>
        <begin position="394"/>
        <end position="551"/>
    </location>
</feature>
<keyword evidence="5" id="KW-0378">Hydrolase</keyword>
<dbReference type="PANTHER" id="PTHR36447:SF2">
    <property type="entry name" value="BETA-GALACTOSIDASE YESZ"/>
    <property type="match status" value="1"/>
</dbReference>
<dbReference type="InterPro" id="IPR003476">
    <property type="entry name" value="Glyco_hydro_42"/>
</dbReference>
<evidence type="ECO:0000256" key="5">
    <source>
        <dbReference type="ARBA" id="ARBA00022801"/>
    </source>
</evidence>
<dbReference type="AlphaFoldDB" id="A0A318U989"/>
<dbReference type="SUPFAM" id="SSF52317">
    <property type="entry name" value="Class I glutamine amidotransferase-like"/>
    <property type="match status" value="1"/>
</dbReference>
<dbReference type="PANTHER" id="PTHR36447">
    <property type="entry name" value="BETA-GALACTOSIDASE GANA"/>
    <property type="match status" value="1"/>
</dbReference>
<sequence length="657" mass="74076">MLKFKKMKNLPKGLPLIGAEVFIEPGQTALEIDTWFKRLKECGMKLTRIRLFESDMRGAQGGWDFSLFDEAFRAGEKYGIQIYGNLFPATDFTDVGGFKFPKTKGHLEEIAVYIKEVVLHFKTFKSLAGWVPINEPGSGNLPQEEFSLERFEQWKKQLGQDSYQSWGFRTLDFSPEKFLLYYNTWFLKWLTGQIRLYDPMAPIHVNNHAIFQHAAEYDFPAWRTFLDSLGGSAHASWHFNYFSRTKYAVAMSANSEMLRSGAGPIPWLMTELQGGNNIYSAFNPLCPTANEITQWLWITIASGSKGTVFWCLNSRRSGFEAGEWAMLDYQNQPSDRMQAAAEAAELLEKHAGFFSEAMVATCCVQVLYIRESLWVEKKLQVPGTFYPGRAEGGVMKSALAYFEALGEMGIHVGFGEISEFDFDKNDYSGQMLLLAQQISIPSRYWKALESFVEKGGKLFVDGLSAYYDENACTLMGRGFPFLKLFGGQVREFKMMESLFCLPVGKIDAPAHLWRGTILPGAGVVVLSRKGDDVFAVRNDYGKGQVLWIPSLLGLGARLEDNYSALQEILGRELAGLPLVFRFEKPVKNVLMKVLKNEADYVTVLVNKSGMVQQVRILCDLKLEPILLFADGHGGPDQGLEMVINPEETLLLKWSARG</sequence>